<name>A0A4R0UJQ5_BIFLL</name>
<dbReference type="EMBL" id="SHSP01000013">
    <property type="protein sequence ID" value="TCF31532.1"/>
    <property type="molecule type" value="Genomic_DNA"/>
</dbReference>
<comment type="caution">
    <text evidence="2">The sequence shown here is derived from an EMBL/GenBank/DDBJ whole genome shotgun (WGS) entry which is preliminary data.</text>
</comment>
<dbReference type="RefSeq" id="WP_131207615.1">
    <property type="nucleotide sequence ID" value="NZ_SHSP01000013.1"/>
</dbReference>
<dbReference type="Proteomes" id="UP000292932">
    <property type="component" value="Unassembled WGS sequence"/>
</dbReference>
<dbReference type="AlphaFoldDB" id="A0A4R0UJQ5"/>
<evidence type="ECO:0008006" key="4">
    <source>
        <dbReference type="Google" id="ProtNLM"/>
    </source>
</evidence>
<feature type="compositionally biased region" description="Polar residues" evidence="1">
    <location>
        <begin position="95"/>
        <end position="105"/>
    </location>
</feature>
<evidence type="ECO:0000256" key="1">
    <source>
        <dbReference type="SAM" id="MobiDB-lite"/>
    </source>
</evidence>
<sequence length="105" mass="12229">MVSYSRQVRKGGRQFEKDRKKFFLECKAEHRPCWLCGMPIDYDVAQNTTDDSYNLDHFYPVTKRPDLQHDPAGFRPSHTQCNNLRGNKDPATPIGTLSRQWIQTA</sequence>
<evidence type="ECO:0000313" key="2">
    <source>
        <dbReference type="EMBL" id="TCF31532.1"/>
    </source>
</evidence>
<dbReference type="Gene3D" id="1.10.30.50">
    <property type="match status" value="1"/>
</dbReference>
<protein>
    <recommendedName>
        <fullName evidence="4">HNH endonuclease</fullName>
    </recommendedName>
</protein>
<proteinExistence type="predicted"/>
<evidence type="ECO:0000313" key="3">
    <source>
        <dbReference type="Proteomes" id="UP000292932"/>
    </source>
</evidence>
<gene>
    <name evidence="2" type="ORF">MCC10096_1253</name>
</gene>
<feature type="region of interest" description="Disordered" evidence="1">
    <location>
        <begin position="66"/>
        <end position="105"/>
    </location>
</feature>
<organism evidence="2 3">
    <name type="scientific">Bifidobacterium longum subsp. longum</name>
    <dbReference type="NCBI Taxonomy" id="1679"/>
    <lineage>
        <taxon>Bacteria</taxon>
        <taxon>Bacillati</taxon>
        <taxon>Actinomycetota</taxon>
        <taxon>Actinomycetes</taxon>
        <taxon>Bifidobacteriales</taxon>
        <taxon>Bifidobacteriaceae</taxon>
        <taxon>Bifidobacterium</taxon>
    </lineage>
</organism>
<reference evidence="2 3" key="1">
    <citation type="journal article" date="2018" name="Sci. Rep.">
        <title>Genomic diversity and distribution of Bifidobacterium longum subsp. longum across the human lifespan.</title>
        <authorList>
            <person name="Odamaki T."/>
            <person name="Bottacini F."/>
            <person name="Kato K."/>
            <person name="Mitsuyama E."/>
            <person name="Yoshida K."/>
            <person name="Horigome A."/>
            <person name="Xiao J.Z."/>
            <person name="van Sinderen D."/>
        </authorList>
    </citation>
    <scope>NUCLEOTIDE SEQUENCE [LARGE SCALE GENOMIC DNA]</scope>
    <source>
        <strain evidence="2 3">MCC10096</strain>
    </source>
</reference>
<accession>A0A4R0UJQ5</accession>